<dbReference type="Proteomes" id="UP001152797">
    <property type="component" value="Unassembled WGS sequence"/>
</dbReference>
<feature type="compositionally biased region" description="Polar residues" evidence="1">
    <location>
        <begin position="182"/>
        <end position="192"/>
    </location>
</feature>
<evidence type="ECO:0000313" key="3">
    <source>
        <dbReference type="EMBL" id="CAL4782611.1"/>
    </source>
</evidence>
<protein>
    <submittedName>
        <fullName evidence="3">NAD(P)(+)--arginine ADP-ribosyltransferase (Mono(ADP-ribosyl)transferase)</fullName>
    </submittedName>
</protein>
<evidence type="ECO:0000256" key="1">
    <source>
        <dbReference type="SAM" id="MobiDB-lite"/>
    </source>
</evidence>
<dbReference type="EMBL" id="CAMXCT020002057">
    <property type="protein sequence ID" value="CAL1148674.1"/>
    <property type="molecule type" value="Genomic_DNA"/>
</dbReference>
<proteinExistence type="predicted"/>
<evidence type="ECO:0000313" key="4">
    <source>
        <dbReference type="Proteomes" id="UP001152797"/>
    </source>
</evidence>
<reference evidence="2" key="1">
    <citation type="submission" date="2022-10" db="EMBL/GenBank/DDBJ databases">
        <authorList>
            <person name="Chen Y."/>
            <person name="Dougan E. K."/>
            <person name="Chan C."/>
            <person name="Rhodes N."/>
            <person name="Thang M."/>
        </authorList>
    </citation>
    <scope>NUCLEOTIDE SEQUENCE</scope>
</reference>
<feature type="compositionally biased region" description="Basic and acidic residues" evidence="1">
    <location>
        <begin position="87"/>
        <end position="100"/>
    </location>
</feature>
<accession>A0A9P1FZE5</accession>
<evidence type="ECO:0000313" key="2">
    <source>
        <dbReference type="EMBL" id="CAI3995299.1"/>
    </source>
</evidence>
<feature type="compositionally biased region" description="Basic and acidic residues" evidence="1">
    <location>
        <begin position="132"/>
        <end position="154"/>
    </location>
</feature>
<feature type="region of interest" description="Disordered" evidence="1">
    <location>
        <begin position="60"/>
        <end position="200"/>
    </location>
</feature>
<feature type="region of interest" description="Disordered" evidence="1">
    <location>
        <begin position="321"/>
        <end position="361"/>
    </location>
</feature>
<dbReference type="AlphaFoldDB" id="A0A9P1FZE5"/>
<name>A0A9P1FZE5_9DINO</name>
<comment type="caution">
    <text evidence="2">The sequence shown here is derived from an EMBL/GenBank/DDBJ whole genome shotgun (WGS) entry which is preliminary data.</text>
</comment>
<keyword evidence="4" id="KW-1185">Reference proteome</keyword>
<gene>
    <name evidence="2" type="ORF">C1SCF055_LOCUS21879</name>
</gene>
<organism evidence="2">
    <name type="scientific">Cladocopium goreaui</name>
    <dbReference type="NCBI Taxonomy" id="2562237"/>
    <lineage>
        <taxon>Eukaryota</taxon>
        <taxon>Sar</taxon>
        <taxon>Alveolata</taxon>
        <taxon>Dinophyceae</taxon>
        <taxon>Suessiales</taxon>
        <taxon>Symbiodiniaceae</taxon>
        <taxon>Cladocopium</taxon>
    </lineage>
</organism>
<dbReference type="EMBL" id="CAMXCT010002057">
    <property type="protein sequence ID" value="CAI3995299.1"/>
    <property type="molecule type" value="Genomic_DNA"/>
</dbReference>
<reference evidence="3 4" key="2">
    <citation type="submission" date="2024-05" db="EMBL/GenBank/DDBJ databases">
        <authorList>
            <person name="Chen Y."/>
            <person name="Shah S."/>
            <person name="Dougan E. K."/>
            <person name="Thang M."/>
            <person name="Chan C."/>
        </authorList>
    </citation>
    <scope>NUCLEOTIDE SEQUENCE [LARGE SCALE GENOMIC DNA]</scope>
</reference>
<dbReference type="EMBL" id="CAMXCT030002057">
    <property type="protein sequence ID" value="CAL4782611.1"/>
    <property type="molecule type" value="Genomic_DNA"/>
</dbReference>
<sequence length="361" mass="40782">MAARRKRPSGPGITYIERLEPTSLAWNFAPKVTSGPKTPKPAQLPARFQGATMVIAKAELSRSKYIPRPRIWMETETQDGPGRQKASGKENASDRQENAERATASKSSQTKDARDSSRSGPDAWQKPSSWDSRGESSREGNRDGNRDGNREDNRQSSSPPWPDPRPNQRWASDPRPGHGDQRPSSSPPQNGTKTDDETARKNILVGEVSRIFNIKQLKFKFDWIQIFNLESGFGEKDLERKKRDLFRILHPDKSAKYAKDAGGEERLKAAYDFVDVAYSDAKKWLDQKNNGYLPPWDRDPFDSFPTSHPLYAQYRQSYPSWRNGAANTASSSRPTTPPTPTRSSPPLRKAPPQQPDSFRMR</sequence>